<feature type="domain" description="Xylose isomerase-like TIM barrel" evidence="1">
    <location>
        <begin position="20"/>
        <end position="247"/>
    </location>
</feature>
<dbReference type="HOGENOM" id="CLU_061796_1_0_9"/>
<dbReference type="AlphaFoldDB" id="N1ZRH8"/>
<dbReference type="STRING" id="1235802.C823_05462"/>
<evidence type="ECO:0000313" key="3">
    <source>
        <dbReference type="Proteomes" id="UP000012589"/>
    </source>
</evidence>
<dbReference type="OrthoDB" id="9779184at2"/>
<dbReference type="InterPro" id="IPR036237">
    <property type="entry name" value="Xyl_isomerase-like_sf"/>
</dbReference>
<dbReference type="PANTHER" id="PTHR12110">
    <property type="entry name" value="HYDROXYPYRUVATE ISOMERASE"/>
    <property type="match status" value="1"/>
</dbReference>
<dbReference type="InterPro" id="IPR013022">
    <property type="entry name" value="Xyl_isomerase-like_TIM-brl"/>
</dbReference>
<sequence>MQLGIFTRVFQDISFDEMVKQARGYGFKTLELTANYKSKHINIMQPDIEHILQIIEQNDLQITSLDIHRDSQLFLGAKGKDTYHFYPGTSVEQQEYAEKVLYQIAEVTKQLNVRVVVGNIGCLDFSDIFEWPSKSGWKNQLSIAKEKWMPILERYYTENIIFAHEIGPQQLAFNTETALELADVFENIPSLGFCIDPSQLLYTGINISDCIESLGKKVVNFHAKDAEFNHTVRKSGILAHGNYSPINRGYRSRIPGS</sequence>
<evidence type="ECO:0000313" key="2">
    <source>
        <dbReference type="EMBL" id="EMZ19637.1"/>
    </source>
</evidence>
<dbReference type="Proteomes" id="UP000012589">
    <property type="component" value="Unassembled WGS sequence"/>
</dbReference>
<proteinExistence type="predicted"/>
<protein>
    <recommendedName>
        <fullName evidence="1">Xylose isomerase-like TIM barrel domain-containing protein</fullName>
    </recommendedName>
</protein>
<dbReference type="PANTHER" id="PTHR12110:SF21">
    <property type="entry name" value="XYLOSE ISOMERASE-LIKE TIM BARREL DOMAIN-CONTAINING PROTEIN"/>
    <property type="match status" value="1"/>
</dbReference>
<dbReference type="EMBL" id="AQFT01000160">
    <property type="protein sequence ID" value="EMZ19637.1"/>
    <property type="molecule type" value="Genomic_DNA"/>
</dbReference>
<name>N1ZRH8_9FIRM</name>
<dbReference type="eggNOG" id="COG1082">
    <property type="taxonomic scope" value="Bacteria"/>
</dbReference>
<dbReference type="InterPro" id="IPR050312">
    <property type="entry name" value="IolE/XylAMocC-like"/>
</dbReference>
<dbReference type="Gene3D" id="3.20.20.150">
    <property type="entry name" value="Divalent-metal-dependent TIM barrel enzymes"/>
    <property type="match status" value="1"/>
</dbReference>
<dbReference type="SUPFAM" id="SSF51658">
    <property type="entry name" value="Xylose isomerase-like"/>
    <property type="match status" value="1"/>
</dbReference>
<evidence type="ECO:0000259" key="1">
    <source>
        <dbReference type="Pfam" id="PF01261"/>
    </source>
</evidence>
<accession>N1ZRH8</accession>
<dbReference type="PATRIC" id="fig|1235802.3.peg.5760"/>
<dbReference type="Pfam" id="PF01261">
    <property type="entry name" value="AP_endonuc_2"/>
    <property type="match status" value="1"/>
</dbReference>
<comment type="caution">
    <text evidence="2">The sequence shown here is derived from an EMBL/GenBank/DDBJ whole genome shotgun (WGS) entry which is preliminary data.</text>
</comment>
<reference evidence="2 3" key="1">
    <citation type="journal article" date="2014" name="Genome Announc.">
        <title>Draft genome sequences of the altered schaedler flora, a defined bacterial community from gnotobiotic mice.</title>
        <authorList>
            <person name="Wannemuehler M.J."/>
            <person name="Overstreet A.M."/>
            <person name="Ward D.V."/>
            <person name="Phillips G.J."/>
        </authorList>
    </citation>
    <scope>NUCLEOTIDE SEQUENCE [LARGE SCALE GENOMIC DNA]</scope>
    <source>
        <strain evidence="2 3">ASF492</strain>
    </source>
</reference>
<gene>
    <name evidence="2" type="ORF">C823_05462</name>
</gene>
<organism evidence="2 3">
    <name type="scientific">Eubacterium plexicaudatum ASF492</name>
    <dbReference type="NCBI Taxonomy" id="1235802"/>
    <lineage>
        <taxon>Bacteria</taxon>
        <taxon>Bacillati</taxon>
        <taxon>Bacillota</taxon>
        <taxon>Clostridia</taxon>
        <taxon>Eubacteriales</taxon>
        <taxon>Eubacteriaceae</taxon>
        <taxon>Eubacterium</taxon>
    </lineage>
</organism>
<keyword evidence="3" id="KW-1185">Reference proteome</keyword>